<dbReference type="InterPro" id="IPR027843">
    <property type="entry name" value="DUF4440"/>
</dbReference>
<gene>
    <name evidence="3" type="ORF">ML462_12130</name>
</gene>
<keyword evidence="1" id="KW-0732">Signal</keyword>
<feature type="chain" id="PRO_5040800257" evidence="1">
    <location>
        <begin position="19"/>
        <end position="148"/>
    </location>
</feature>
<sequence>MKKLLFLSFLFLTCHIQAQSSDEQQLKALIQNSFDDIFSDAMLENLDKYYTEDFLLLEVGEVWGMDRIKKELSSYDLRGAERINEFEFIEVKIKGESAWIAYHNNAIFKKDGKLVGERNWLESATAIKTENGWKLDMLHSTLKTEEMD</sequence>
<dbReference type="SUPFAM" id="SSF54427">
    <property type="entry name" value="NTF2-like"/>
    <property type="match status" value="1"/>
</dbReference>
<protein>
    <submittedName>
        <fullName evidence="3">DUF4440 domain-containing protein</fullName>
    </submittedName>
</protein>
<dbReference type="InterPro" id="IPR032710">
    <property type="entry name" value="NTF2-like_dom_sf"/>
</dbReference>
<organism evidence="3 4">
    <name type="scientific">Christiangramia lutea</name>
    <dbReference type="NCBI Taxonomy" id="1607951"/>
    <lineage>
        <taxon>Bacteria</taxon>
        <taxon>Pseudomonadati</taxon>
        <taxon>Bacteroidota</taxon>
        <taxon>Flavobacteriia</taxon>
        <taxon>Flavobacteriales</taxon>
        <taxon>Flavobacteriaceae</taxon>
        <taxon>Christiangramia</taxon>
    </lineage>
</organism>
<accession>A0A9X2AC07</accession>
<dbReference type="EMBL" id="JAKVTV010000004">
    <property type="protein sequence ID" value="MCH4823917.1"/>
    <property type="molecule type" value="Genomic_DNA"/>
</dbReference>
<comment type="caution">
    <text evidence="3">The sequence shown here is derived from an EMBL/GenBank/DDBJ whole genome shotgun (WGS) entry which is preliminary data.</text>
</comment>
<dbReference type="AlphaFoldDB" id="A0A9X2AC07"/>
<dbReference type="RefSeq" id="WP_240714089.1">
    <property type="nucleotide sequence ID" value="NZ_JAKVTV010000004.1"/>
</dbReference>
<reference evidence="3" key="1">
    <citation type="submission" date="2022-03" db="EMBL/GenBank/DDBJ databases">
        <title>Gramella crocea sp. nov., isolated from activated sludge of a seafood processing plant.</title>
        <authorList>
            <person name="Zhang X."/>
        </authorList>
    </citation>
    <scope>NUCLEOTIDE SEQUENCE</scope>
    <source>
        <strain evidence="3">YJ019</strain>
    </source>
</reference>
<name>A0A9X2AC07_9FLAO</name>
<dbReference type="Proteomes" id="UP001139226">
    <property type="component" value="Unassembled WGS sequence"/>
</dbReference>
<evidence type="ECO:0000259" key="2">
    <source>
        <dbReference type="Pfam" id="PF14534"/>
    </source>
</evidence>
<evidence type="ECO:0000313" key="3">
    <source>
        <dbReference type="EMBL" id="MCH4823917.1"/>
    </source>
</evidence>
<feature type="domain" description="DUF4440" evidence="2">
    <location>
        <begin position="40"/>
        <end position="135"/>
    </location>
</feature>
<evidence type="ECO:0000313" key="4">
    <source>
        <dbReference type="Proteomes" id="UP001139226"/>
    </source>
</evidence>
<evidence type="ECO:0000256" key="1">
    <source>
        <dbReference type="SAM" id="SignalP"/>
    </source>
</evidence>
<feature type="signal peptide" evidence="1">
    <location>
        <begin position="1"/>
        <end position="18"/>
    </location>
</feature>
<dbReference type="Pfam" id="PF14534">
    <property type="entry name" value="DUF4440"/>
    <property type="match status" value="1"/>
</dbReference>
<keyword evidence="4" id="KW-1185">Reference proteome</keyword>
<dbReference type="Gene3D" id="3.10.450.50">
    <property type="match status" value="1"/>
</dbReference>
<proteinExistence type="predicted"/>